<keyword evidence="3" id="KW-1185">Reference proteome</keyword>
<evidence type="ECO:0000313" key="2">
    <source>
        <dbReference type="EMBL" id="KAF9615829.1"/>
    </source>
</evidence>
<evidence type="ECO:0000256" key="1">
    <source>
        <dbReference type="SAM" id="MobiDB-lite"/>
    </source>
</evidence>
<feature type="region of interest" description="Disordered" evidence="1">
    <location>
        <begin position="50"/>
        <end position="75"/>
    </location>
</feature>
<name>A0A835IF65_9MAGN</name>
<proteinExistence type="predicted"/>
<sequence length="92" mass="10074">MEKVASYCPWGFLDGLGESQSHEKNTTTTVNTTNIVEPMVVAADPIPRSYDAVPKPKYGRNVDTSLLPTPGKQGEFPTISLIEEEVDKGIEH</sequence>
<organism evidence="2 3">
    <name type="scientific">Coptis chinensis</name>
    <dbReference type="NCBI Taxonomy" id="261450"/>
    <lineage>
        <taxon>Eukaryota</taxon>
        <taxon>Viridiplantae</taxon>
        <taxon>Streptophyta</taxon>
        <taxon>Embryophyta</taxon>
        <taxon>Tracheophyta</taxon>
        <taxon>Spermatophyta</taxon>
        <taxon>Magnoliopsida</taxon>
        <taxon>Ranunculales</taxon>
        <taxon>Ranunculaceae</taxon>
        <taxon>Coptidoideae</taxon>
        <taxon>Coptis</taxon>
    </lineage>
</organism>
<gene>
    <name evidence="2" type="ORF">IFM89_026524</name>
</gene>
<dbReference type="Proteomes" id="UP000631114">
    <property type="component" value="Unassembled WGS sequence"/>
</dbReference>
<dbReference type="AlphaFoldDB" id="A0A835IF65"/>
<evidence type="ECO:0000313" key="3">
    <source>
        <dbReference type="Proteomes" id="UP000631114"/>
    </source>
</evidence>
<accession>A0A835IF65</accession>
<dbReference type="EMBL" id="JADFTS010000003">
    <property type="protein sequence ID" value="KAF9615829.1"/>
    <property type="molecule type" value="Genomic_DNA"/>
</dbReference>
<reference evidence="2 3" key="1">
    <citation type="submission" date="2020-10" db="EMBL/GenBank/DDBJ databases">
        <title>The Coptis chinensis genome and diversification of protoberbering-type alkaloids.</title>
        <authorList>
            <person name="Wang B."/>
            <person name="Shu S."/>
            <person name="Song C."/>
            <person name="Liu Y."/>
        </authorList>
    </citation>
    <scope>NUCLEOTIDE SEQUENCE [LARGE SCALE GENOMIC DNA]</scope>
    <source>
        <strain evidence="2">HL-2020</strain>
        <tissue evidence="2">Leaf</tissue>
    </source>
</reference>
<protein>
    <submittedName>
        <fullName evidence="2">Uncharacterized protein</fullName>
    </submittedName>
</protein>
<comment type="caution">
    <text evidence="2">The sequence shown here is derived from an EMBL/GenBank/DDBJ whole genome shotgun (WGS) entry which is preliminary data.</text>
</comment>